<keyword evidence="3" id="KW-1185">Reference proteome</keyword>
<dbReference type="EMBL" id="LNYW01000066">
    <property type="protein sequence ID" value="KTD57624.1"/>
    <property type="molecule type" value="Genomic_DNA"/>
</dbReference>
<dbReference type="PATRIC" id="fig|1122169.6.peg.2836"/>
<accession>A0A0W0YL55</accession>
<gene>
    <name evidence="2" type="ORF">Lsha_2465</name>
</gene>
<sequence>MYYLFTFKDRNSIRTYKTTLRAQSLEEARSQKDMMFKIYSEIGTEDIDGLPLPQESKEQMVLSRRKEQQGLVNNPPNAEMSKVNINYDSDLIKDIHGRVVYLDVLDSENREIDSLVRTADELQKCTRQNSSFSFFYSVIDDVQESFNKLGSWFG</sequence>
<evidence type="ECO:0000313" key="3">
    <source>
        <dbReference type="Proteomes" id="UP000054600"/>
    </source>
</evidence>
<name>A0A0W0YL55_9GAMM</name>
<evidence type="ECO:0000256" key="1">
    <source>
        <dbReference type="SAM" id="MobiDB-lite"/>
    </source>
</evidence>
<dbReference type="RefSeq" id="WP_018577432.1">
    <property type="nucleotide sequence ID" value="NZ_KB892403.1"/>
</dbReference>
<evidence type="ECO:0000313" key="2">
    <source>
        <dbReference type="EMBL" id="KTD57624.1"/>
    </source>
</evidence>
<dbReference type="AlphaFoldDB" id="A0A0W0YL55"/>
<organism evidence="2 3">
    <name type="scientific">Legionella shakespearei DSM 23087</name>
    <dbReference type="NCBI Taxonomy" id="1122169"/>
    <lineage>
        <taxon>Bacteria</taxon>
        <taxon>Pseudomonadati</taxon>
        <taxon>Pseudomonadota</taxon>
        <taxon>Gammaproteobacteria</taxon>
        <taxon>Legionellales</taxon>
        <taxon>Legionellaceae</taxon>
        <taxon>Legionella</taxon>
    </lineage>
</organism>
<protein>
    <submittedName>
        <fullName evidence="2">Uncharacterized protein</fullName>
    </submittedName>
</protein>
<comment type="caution">
    <text evidence="2">The sequence shown here is derived from an EMBL/GenBank/DDBJ whole genome shotgun (WGS) entry which is preliminary data.</text>
</comment>
<feature type="region of interest" description="Disordered" evidence="1">
    <location>
        <begin position="58"/>
        <end position="77"/>
    </location>
</feature>
<dbReference type="Proteomes" id="UP000054600">
    <property type="component" value="Unassembled WGS sequence"/>
</dbReference>
<proteinExistence type="predicted"/>
<reference evidence="2 3" key="1">
    <citation type="submission" date="2015-11" db="EMBL/GenBank/DDBJ databases">
        <title>Genomic analysis of 38 Legionella species identifies large and diverse effector repertoires.</title>
        <authorList>
            <person name="Burstein D."/>
            <person name="Amaro F."/>
            <person name="Zusman T."/>
            <person name="Lifshitz Z."/>
            <person name="Cohen O."/>
            <person name="Gilbert J.A."/>
            <person name="Pupko T."/>
            <person name="Shuman H.A."/>
            <person name="Segal G."/>
        </authorList>
    </citation>
    <scope>NUCLEOTIDE SEQUENCE [LARGE SCALE GENOMIC DNA]</scope>
    <source>
        <strain evidence="2 3">ATCC 49655</strain>
    </source>
</reference>